<evidence type="ECO:0000313" key="7">
    <source>
        <dbReference type="Proteomes" id="UP000509346"/>
    </source>
</evidence>
<dbReference type="SUPFAM" id="SSF161219">
    <property type="entry name" value="CHY zinc finger-like"/>
    <property type="match status" value="1"/>
</dbReference>
<dbReference type="AlphaFoldDB" id="A0A7D5SU69"/>
<dbReference type="EMBL" id="CP058909">
    <property type="protein sequence ID" value="QLH81047.1"/>
    <property type="molecule type" value="Genomic_DNA"/>
</dbReference>
<keyword evidence="1" id="KW-0479">Metal-binding</keyword>
<dbReference type="PROSITE" id="PS51266">
    <property type="entry name" value="ZF_CHY"/>
    <property type="match status" value="1"/>
</dbReference>
<accession>A0A7D5SU69</accession>
<gene>
    <name evidence="6" type="ORF">HZS54_05070</name>
</gene>
<organism evidence="6 7">
    <name type="scientific">Halosimplex pelagicum</name>
    <dbReference type="NCBI Taxonomy" id="869886"/>
    <lineage>
        <taxon>Archaea</taxon>
        <taxon>Methanobacteriati</taxon>
        <taxon>Methanobacteriota</taxon>
        <taxon>Stenosarchaea group</taxon>
        <taxon>Halobacteria</taxon>
        <taxon>Halobacteriales</taxon>
        <taxon>Haloarculaceae</taxon>
        <taxon>Halosimplex</taxon>
    </lineage>
</organism>
<evidence type="ECO:0000313" key="6">
    <source>
        <dbReference type="EMBL" id="QLH81047.1"/>
    </source>
</evidence>
<feature type="compositionally biased region" description="Basic and acidic residues" evidence="4">
    <location>
        <begin position="1"/>
        <end position="19"/>
    </location>
</feature>
<keyword evidence="2" id="KW-0863">Zinc-finger</keyword>
<evidence type="ECO:0000256" key="2">
    <source>
        <dbReference type="ARBA" id="ARBA00022771"/>
    </source>
</evidence>
<proteinExistence type="predicted"/>
<name>A0A7D5SU69_9EURY</name>
<feature type="region of interest" description="Disordered" evidence="4">
    <location>
        <begin position="1"/>
        <end position="23"/>
    </location>
</feature>
<keyword evidence="7" id="KW-1185">Reference proteome</keyword>
<dbReference type="KEGG" id="hpel:HZS54_05070"/>
<dbReference type="GO" id="GO:0045041">
    <property type="term" value="P:protein import into mitochondrial intermembrane space"/>
    <property type="evidence" value="ECO:0007669"/>
    <property type="project" value="TreeGrafter"/>
</dbReference>
<dbReference type="InterPro" id="IPR052604">
    <property type="entry name" value="Mito_Tim_assembly_helper"/>
</dbReference>
<protein>
    <recommendedName>
        <fullName evidence="5">CHY-type domain-containing protein</fullName>
    </recommendedName>
</protein>
<dbReference type="GO" id="GO:0008270">
    <property type="term" value="F:zinc ion binding"/>
    <property type="evidence" value="ECO:0007669"/>
    <property type="project" value="UniProtKB-KW"/>
</dbReference>
<dbReference type="InterPro" id="IPR008913">
    <property type="entry name" value="Znf_CHY"/>
</dbReference>
<dbReference type="PANTHER" id="PTHR28082:SF1">
    <property type="entry name" value="HELPER OF TIM PROTEIN 13"/>
    <property type="match status" value="1"/>
</dbReference>
<feature type="domain" description="CHY-type" evidence="5">
    <location>
        <begin position="29"/>
        <end position="110"/>
    </location>
</feature>
<evidence type="ECO:0000256" key="3">
    <source>
        <dbReference type="ARBA" id="ARBA00022833"/>
    </source>
</evidence>
<dbReference type="GeneID" id="56081937"/>
<reference evidence="6 7" key="1">
    <citation type="submission" date="2020-07" db="EMBL/GenBank/DDBJ databases">
        <title>Halosimplex litoreum sp. nov. and Halosimplex rubrum sp. nov., isolated from different salt environments.</title>
        <authorList>
            <person name="Cui H."/>
        </authorList>
    </citation>
    <scope>NUCLEOTIDE SEQUENCE [LARGE SCALE GENOMIC DNA]</scope>
    <source>
        <strain evidence="6 7">R2</strain>
    </source>
</reference>
<dbReference type="PANTHER" id="PTHR28082">
    <property type="entry name" value="ZINC FINGER PROTEIN"/>
    <property type="match status" value="1"/>
</dbReference>
<keyword evidence="3" id="KW-0862">Zinc</keyword>
<evidence type="ECO:0000256" key="1">
    <source>
        <dbReference type="ARBA" id="ARBA00022723"/>
    </source>
</evidence>
<dbReference type="RefSeq" id="WP_179920859.1">
    <property type="nucleotide sequence ID" value="NZ_CP058909.1"/>
</dbReference>
<dbReference type="OrthoDB" id="189683at2157"/>
<evidence type="ECO:0000259" key="5">
    <source>
        <dbReference type="PROSITE" id="PS51266"/>
    </source>
</evidence>
<dbReference type="Proteomes" id="UP000509346">
    <property type="component" value="Chromosome"/>
</dbReference>
<dbReference type="Pfam" id="PF05495">
    <property type="entry name" value="zf-CHY"/>
    <property type="match status" value="1"/>
</dbReference>
<dbReference type="InterPro" id="IPR037274">
    <property type="entry name" value="Znf_CHY_sf"/>
</dbReference>
<sequence length="128" mass="14397">MTAQSDAERRTTHPPETDGRFPVPLRGVAVDAETRCGHYDDAVDVVAIRFSCCDCYYPCFRCHETLADHEPERIARESFDDPGVLCGVCGERLSVREYLDCDDACPACGASFNPGCRRHRDRYFAVEE</sequence>
<evidence type="ECO:0000256" key="4">
    <source>
        <dbReference type="SAM" id="MobiDB-lite"/>
    </source>
</evidence>